<dbReference type="InterPro" id="IPR017871">
    <property type="entry name" value="ABC_transporter-like_CS"/>
</dbReference>
<sequence length="241" mass="25563">MTAPTLRMTSLVAGYIPAHPVLRGVDVTARAGRITVVLGPNGAGKSTLLKVAAGFLAPQQGTVMLDGTDIGQLPAHRHIALGVGLLPQGRSTFPDLTVYENIELGGWSMRSDRKRLAAAVEAVLTRYPHLRALCDRPAGSLSGGQQRAVEIARMLVPDPKVLLVDEPSVGLSPIVARQVYQELQALKAEGRTILLVDQDVRAAVAVADYVYVLGSGRNDIEGDRSAFEGDLGAMVRGWLGV</sequence>
<dbReference type="GO" id="GO:0005524">
    <property type="term" value="F:ATP binding"/>
    <property type="evidence" value="ECO:0007669"/>
    <property type="project" value="UniProtKB-KW"/>
</dbReference>
<dbReference type="SMART" id="SM00382">
    <property type="entry name" value="AAA"/>
    <property type="match status" value="1"/>
</dbReference>
<dbReference type="RefSeq" id="WP_111357731.1">
    <property type="nucleotide sequence ID" value="NZ_NHSK01000075.1"/>
</dbReference>
<protein>
    <recommendedName>
        <fullName evidence="6">ABC transporter domain-containing protein</fullName>
    </recommendedName>
</protein>
<proteinExistence type="inferred from homology"/>
<dbReference type="PANTHER" id="PTHR43820:SF4">
    <property type="entry name" value="HIGH-AFFINITY BRANCHED-CHAIN AMINO ACID TRANSPORT ATP-BINDING PROTEIN LIVF"/>
    <property type="match status" value="1"/>
</dbReference>
<dbReference type="InterPro" id="IPR003439">
    <property type="entry name" value="ABC_transporter-like_ATP-bd"/>
</dbReference>
<evidence type="ECO:0000256" key="3">
    <source>
        <dbReference type="ARBA" id="ARBA00022741"/>
    </source>
</evidence>
<dbReference type="OrthoDB" id="9776369at2"/>
<evidence type="ECO:0000256" key="4">
    <source>
        <dbReference type="ARBA" id="ARBA00022840"/>
    </source>
</evidence>
<evidence type="ECO:0000256" key="1">
    <source>
        <dbReference type="ARBA" id="ARBA00005417"/>
    </source>
</evidence>
<dbReference type="SUPFAM" id="SSF52540">
    <property type="entry name" value="P-loop containing nucleoside triphosphate hydrolases"/>
    <property type="match status" value="1"/>
</dbReference>
<keyword evidence="2" id="KW-0813">Transport</keyword>
<dbReference type="PANTHER" id="PTHR43820">
    <property type="entry name" value="HIGH-AFFINITY BRANCHED-CHAIN AMINO ACID TRANSPORT ATP-BINDING PROTEIN LIVF"/>
    <property type="match status" value="1"/>
</dbReference>
<dbReference type="PROSITE" id="PS50893">
    <property type="entry name" value="ABC_TRANSPORTER_2"/>
    <property type="match status" value="1"/>
</dbReference>
<dbReference type="EMBL" id="NPEU01000141">
    <property type="protein sequence ID" value="RAI38134.1"/>
    <property type="molecule type" value="Genomic_DNA"/>
</dbReference>
<keyword evidence="4" id="KW-0067">ATP-binding</keyword>
<keyword evidence="8" id="KW-1185">Reference proteome</keyword>
<dbReference type="InterPro" id="IPR027417">
    <property type="entry name" value="P-loop_NTPase"/>
</dbReference>
<gene>
    <name evidence="7" type="ORF">CH338_13725</name>
</gene>
<comment type="similarity">
    <text evidence="1">Belongs to the ABC transporter superfamily.</text>
</comment>
<dbReference type="InterPro" id="IPR052156">
    <property type="entry name" value="BCAA_Transport_ATP-bd_LivF"/>
</dbReference>
<keyword evidence="3" id="KW-0547">Nucleotide-binding</keyword>
<organism evidence="7 8">
    <name type="scientific">Rhodoplanes elegans</name>
    <dbReference type="NCBI Taxonomy" id="29408"/>
    <lineage>
        <taxon>Bacteria</taxon>
        <taxon>Pseudomonadati</taxon>
        <taxon>Pseudomonadota</taxon>
        <taxon>Alphaproteobacteria</taxon>
        <taxon>Hyphomicrobiales</taxon>
        <taxon>Nitrobacteraceae</taxon>
        <taxon>Rhodoplanes</taxon>
    </lineage>
</organism>
<comment type="caution">
    <text evidence="7">The sequence shown here is derived from an EMBL/GenBank/DDBJ whole genome shotgun (WGS) entry which is preliminary data.</text>
</comment>
<dbReference type="Gene3D" id="3.40.50.300">
    <property type="entry name" value="P-loop containing nucleotide triphosphate hydrolases"/>
    <property type="match status" value="1"/>
</dbReference>
<evidence type="ECO:0000256" key="5">
    <source>
        <dbReference type="ARBA" id="ARBA00022970"/>
    </source>
</evidence>
<evidence type="ECO:0000313" key="8">
    <source>
        <dbReference type="Proteomes" id="UP000248863"/>
    </source>
</evidence>
<dbReference type="InterPro" id="IPR003593">
    <property type="entry name" value="AAA+_ATPase"/>
</dbReference>
<reference evidence="7 8" key="1">
    <citation type="submission" date="2017-07" db="EMBL/GenBank/DDBJ databases">
        <title>Draft Genome Sequences of Select Purple Nonsulfur Bacteria.</title>
        <authorList>
            <person name="Lasarre B."/>
            <person name="Mckinlay J.B."/>
        </authorList>
    </citation>
    <scope>NUCLEOTIDE SEQUENCE [LARGE SCALE GENOMIC DNA]</scope>
    <source>
        <strain evidence="7 8">DSM 11907</strain>
    </source>
</reference>
<feature type="domain" description="ABC transporter" evidence="6">
    <location>
        <begin position="6"/>
        <end position="240"/>
    </location>
</feature>
<dbReference type="Proteomes" id="UP000248863">
    <property type="component" value="Unassembled WGS sequence"/>
</dbReference>
<dbReference type="Pfam" id="PF00005">
    <property type="entry name" value="ABC_tran"/>
    <property type="match status" value="1"/>
</dbReference>
<dbReference type="CDD" id="cd03224">
    <property type="entry name" value="ABC_TM1139_LivF_branched"/>
    <property type="match status" value="1"/>
</dbReference>
<dbReference type="AlphaFoldDB" id="A0A327KJ67"/>
<evidence type="ECO:0000259" key="6">
    <source>
        <dbReference type="PROSITE" id="PS50893"/>
    </source>
</evidence>
<keyword evidence="5" id="KW-0029">Amino-acid transport</keyword>
<name>A0A327KJ67_9BRAD</name>
<dbReference type="GO" id="GO:0016887">
    <property type="term" value="F:ATP hydrolysis activity"/>
    <property type="evidence" value="ECO:0007669"/>
    <property type="project" value="InterPro"/>
</dbReference>
<dbReference type="GO" id="GO:0015658">
    <property type="term" value="F:branched-chain amino acid transmembrane transporter activity"/>
    <property type="evidence" value="ECO:0007669"/>
    <property type="project" value="TreeGrafter"/>
</dbReference>
<accession>A0A327KJ67</accession>
<dbReference type="PROSITE" id="PS00211">
    <property type="entry name" value="ABC_TRANSPORTER_1"/>
    <property type="match status" value="1"/>
</dbReference>
<evidence type="ECO:0000256" key="2">
    <source>
        <dbReference type="ARBA" id="ARBA00022448"/>
    </source>
</evidence>
<dbReference type="GO" id="GO:0015807">
    <property type="term" value="P:L-amino acid transport"/>
    <property type="evidence" value="ECO:0007669"/>
    <property type="project" value="TreeGrafter"/>
</dbReference>
<evidence type="ECO:0000313" key="7">
    <source>
        <dbReference type="EMBL" id="RAI38134.1"/>
    </source>
</evidence>